<name>A0A6J3MHI8_9PEZI</name>
<gene>
    <name evidence="5" type="ORF">K489DRAFT_375437</name>
</gene>
<evidence type="ECO:0000313" key="4">
    <source>
        <dbReference type="Proteomes" id="UP000504637"/>
    </source>
</evidence>
<dbReference type="AlphaFoldDB" id="A0A6J3MHI8"/>
<feature type="coiled-coil region" evidence="1">
    <location>
        <begin position="145"/>
        <end position="179"/>
    </location>
</feature>
<sequence length="371" mass="40961">MDRPIIRRLARIDGNHQHLLLSITQTGSSLLDLKLVATDHEHLYHGALLDNAIKSLQASNFDGPLNEWKSILSHSLLQTRPEDISPDQYSGVEAVASISKSIVTITIRKKVGSITQRLGEIKLNEDDEREEVAAFEWVDAAVATSDDLRRQLESLQTSVTQQQEEVAKLSAQLDELVKAKKTHEEGLLRKFAALLNAKKSKIRDQQHLLSRAQIDPAVAQEVQTSRASATQSRKPRRQPGESGTNKRKAREEIVPASDEDMDDATGDQDLADDVDSDEERQIESGEDEDATEDEDEFEASTSIRANNPPAPSTDANTSGQSQGDTAVQRSIEPLPPRRGLPFRRKSEQETSTRGGDGDGDGDDDDETEDEL</sequence>
<feature type="region of interest" description="Disordered" evidence="2">
    <location>
        <begin position="218"/>
        <end position="371"/>
    </location>
</feature>
<feature type="compositionally biased region" description="Polar residues" evidence="2">
    <location>
        <begin position="313"/>
        <end position="328"/>
    </location>
</feature>
<feature type="compositionally biased region" description="Acidic residues" evidence="2">
    <location>
        <begin position="357"/>
        <end position="371"/>
    </location>
</feature>
<organism evidence="5">
    <name type="scientific">Dissoconium aciculare CBS 342.82</name>
    <dbReference type="NCBI Taxonomy" id="1314786"/>
    <lineage>
        <taxon>Eukaryota</taxon>
        <taxon>Fungi</taxon>
        <taxon>Dikarya</taxon>
        <taxon>Ascomycota</taxon>
        <taxon>Pezizomycotina</taxon>
        <taxon>Dothideomycetes</taxon>
        <taxon>Dothideomycetidae</taxon>
        <taxon>Mycosphaerellales</taxon>
        <taxon>Dissoconiaceae</taxon>
        <taxon>Dissoconium</taxon>
    </lineage>
</organism>
<dbReference type="OrthoDB" id="8064436at2759"/>
<dbReference type="GeneID" id="54361487"/>
<feature type="compositionally biased region" description="Polar residues" evidence="2">
    <location>
        <begin position="221"/>
        <end position="232"/>
    </location>
</feature>
<dbReference type="PANTHER" id="PTHR42067:SF1">
    <property type="entry name" value="MITOTIC APPARATUS PROTEIN P62"/>
    <property type="match status" value="1"/>
</dbReference>
<dbReference type="InterPro" id="IPR053962">
    <property type="entry name" value="XRCC4_CC"/>
</dbReference>
<feature type="domain" description="XRCC4 coiled-coil" evidence="3">
    <location>
        <begin position="144"/>
        <end position="204"/>
    </location>
</feature>
<evidence type="ECO:0000256" key="2">
    <source>
        <dbReference type="SAM" id="MobiDB-lite"/>
    </source>
</evidence>
<reference evidence="5" key="1">
    <citation type="submission" date="2020-01" db="EMBL/GenBank/DDBJ databases">
        <authorList>
            <consortium name="DOE Joint Genome Institute"/>
            <person name="Haridas S."/>
            <person name="Albert R."/>
            <person name="Binder M."/>
            <person name="Bloem J."/>
            <person name="Labutti K."/>
            <person name="Salamov A."/>
            <person name="Andreopoulos B."/>
            <person name="Baker S.E."/>
            <person name="Barry K."/>
            <person name="Bills G."/>
            <person name="Bluhm B.H."/>
            <person name="Cannon C."/>
            <person name="Castanera R."/>
            <person name="Culley D.E."/>
            <person name="Daum C."/>
            <person name="Ezra D."/>
            <person name="Gonzalez J.B."/>
            <person name="Henrissat B."/>
            <person name="Kuo A."/>
            <person name="Liang C."/>
            <person name="Lipzen A."/>
            <person name="Lutzoni F."/>
            <person name="Magnuson J."/>
            <person name="Mondo S."/>
            <person name="Nolan M."/>
            <person name="Ohm R."/>
            <person name="Pangilinan J."/>
            <person name="Park H.-J."/>
            <person name="Ramirez L."/>
            <person name="Alfaro M."/>
            <person name="Sun H."/>
            <person name="Tritt A."/>
            <person name="Yoshinaga Y."/>
            <person name="Zwiers L.-H."/>
            <person name="Turgeon B.G."/>
            <person name="Goodwin S.B."/>
            <person name="Spatafora J.W."/>
            <person name="Crous P.W."/>
            <person name="Grigoriev I.V."/>
        </authorList>
    </citation>
    <scope>NUCLEOTIDE SEQUENCE</scope>
    <source>
        <strain evidence="5">CBS 342.82</strain>
    </source>
</reference>
<reference evidence="5" key="3">
    <citation type="submission" date="2025-08" db="UniProtKB">
        <authorList>
            <consortium name="RefSeq"/>
        </authorList>
    </citation>
    <scope>IDENTIFICATION</scope>
    <source>
        <strain evidence="5">CBS 342.82</strain>
    </source>
</reference>
<accession>A0A6J3MHI8</accession>
<dbReference type="Proteomes" id="UP000504637">
    <property type="component" value="Unplaced"/>
</dbReference>
<reference evidence="5" key="2">
    <citation type="submission" date="2020-04" db="EMBL/GenBank/DDBJ databases">
        <authorList>
            <consortium name="NCBI Genome Project"/>
        </authorList>
    </citation>
    <scope>NUCLEOTIDE SEQUENCE</scope>
    <source>
        <strain evidence="5">CBS 342.82</strain>
    </source>
</reference>
<dbReference type="Pfam" id="PF21924">
    <property type="entry name" value="XRCC4_CC"/>
    <property type="match status" value="1"/>
</dbReference>
<keyword evidence="1" id="KW-0175">Coiled coil</keyword>
<evidence type="ECO:0000259" key="3">
    <source>
        <dbReference type="Pfam" id="PF21924"/>
    </source>
</evidence>
<dbReference type="RefSeq" id="XP_033464384.1">
    <property type="nucleotide sequence ID" value="XM_033603687.1"/>
</dbReference>
<dbReference type="SUPFAM" id="SSF58022">
    <property type="entry name" value="XRCC4, C-terminal oligomerization domain"/>
    <property type="match status" value="1"/>
</dbReference>
<feature type="compositionally biased region" description="Acidic residues" evidence="2">
    <location>
        <begin position="257"/>
        <end position="298"/>
    </location>
</feature>
<evidence type="ECO:0000313" key="5">
    <source>
        <dbReference type="RefSeq" id="XP_033464384.1"/>
    </source>
</evidence>
<dbReference type="Gene3D" id="1.20.5.370">
    <property type="match status" value="1"/>
</dbReference>
<dbReference type="PANTHER" id="PTHR42067">
    <property type="entry name" value="YALI0C15378P"/>
    <property type="match status" value="1"/>
</dbReference>
<dbReference type="InterPro" id="IPR014751">
    <property type="entry name" value="XRCC4-like_C"/>
</dbReference>
<protein>
    <recommendedName>
        <fullName evidence="3">XRCC4 coiled-coil domain-containing protein</fullName>
    </recommendedName>
</protein>
<proteinExistence type="predicted"/>
<keyword evidence="4" id="KW-1185">Reference proteome</keyword>
<evidence type="ECO:0000256" key="1">
    <source>
        <dbReference type="SAM" id="Coils"/>
    </source>
</evidence>